<keyword evidence="5" id="KW-0677">Repeat</keyword>
<evidence type="ECO:0000259" key="10">
    <source>
        <dbReference type="PROSITE" id="PS51873"/>
    </source>
</evidence>
<dbReference type="InterPro" id="IPR002867">
    <property type="entry name" value="IBR_dom"/>
</dbReference>
<dbReference type="PANTHER" id="PTHR11685">
    <property type="entry name" value="RBR FAMILY RING FINGER AND IBR DOMAIN-CONTAINING"/>
    <property type="match status" value="1"/>
</dbReference>
<protein>
    <recommendedName>
        <fullName evidence="2">RBR-type E3 ubiquitin transferase</fullName>
        <ecNumber evidence="2">2.3.2.31</ecNumber>
    </recommendedName>
</protein>
<keyword evidence="6" id="KW-0863">Zinc-finger</keyword>
<dbReference type="GO" id="GO:0061630">
    <property type="term" value="F:ubiquitin protein ligase activity"/>
    <property type="evidence" value="ECO:0007669"/>
    <property type="project" value="UniProtKB-EC"/>
</dbReference>
<dbReference type="InterPro" id="IPR013083">
    <property type="entry name" value="Znf_RING/FYVE/PHD"/>
</dbReference>
<dbReference type="PROSITE" id="PS00518">
    <property type="entry name" value="ZF_RING_1"/>
    <property type="match status" value="1"/>
</dbReference>
<keyword evidence="4" id="KW-0479">Metal-binding</keyword>
<dbReference type="GO" id="GO:0008270">
    <property type="term" value="F:zinc ion binding"/>
    <property type="evidence" value="ECO:0007669"/>
    <property type="project" value="UniProtKB-KW"/>
</dbReference>
<dbReference type="InterPro" id="IPR044066">
    <property type="entry name" value="TRIAD_supradom"/>
</dbReference>
<organism evidence="11 12">
    <name type="scientific">Colletotrichum plurivorum</name>
    <dbReference type="NCBI Taxonomy" id="2175906"/>
    <lineage>
        <taxon>Eukaryota</taxon>
        <taxon>Fungi</taxon>
        <taxon>Dikarya</taxon>
        <taxon>Ascomycota</taxon>
        <taxon>Pezizomycotina</taxon>
        <taxon>Sordariomycetes</taxon>
        <taxon>Hypocreomycetidae</taxon>
        <taxon>Glomerellales</taxon>
        <taxon>Glomerellaceae</taxon>
        <taxon>Colletotrichum</taxon>
        <taxon>Colletotrichum orchidearum species complex</taxon>
    </lineage>
</organism>
<dbReference type="EC" id="2.3.2.31" evidence="2"/>
<comment type="catalytic activity">
    <reaction evidence="1">
        <text>[E2 ubiquitin-conjugating enzyme]-S-ubiquitinyl-L-cysteine + [acceptor protein]-L-lysine = [E2 ubiquitin-conjugating enzyme]-L-cysteine + [acceptor protein]-N(6)-ubiquitinyl-L-lysine.</text>
        <dbReference type="EC" id="2.3.2.31"/>
    </reaction>
</comment>
<dbReference type="Proteomes" id="UP000654918">
    <property type="component" value="Unassembled WGS sequence"/>
</dbReference>
<dbReference type="GO" id="GO:0016567">
    <property type="term" value="P:protein ubiquitination"/>
    <property type="evidence" value="ECO:0007669"/>
    <property type="project" value="InterPro"/>
</dbReference>
<feature type="domain" description="RING-type" evidence="10">
    <location>
        <begin position="176"/>
        <end position="365"/>
    </location>
</feature>
<feature type="compositionally biased region" description="Pro residues" evidence="9">
    <location>
        <begin position="106"/>
        <end position="123"/>
    </location>
</feature>
<evidence type="ECO:0000256" key="1">
    <source>
        <dbReference type="ARBA" id="ARBA00001798"/>
    </source>
</evidence>
<evidence type="ECO:0000256" key="2">
    <source>
        <dbReference type="ARBA" id="ARBA00012251"/>
    </source>
</evidence>
<accession>A0A8H6K8Q9</accession>
<sequence>MFCHDLDDATLQLVIQMQLQDLQDLKVTNKGKHKESEPPDSYLAIEAYESELRRQAQLASDRSMCKSIARANRLDGRIIGTLVAQEKQALRDRERALHLNRVDGGAPPPEVGPSPYADDPPPYSSDGAQPEVDDDLLRKLNKLYVSADANDDILDQPESSSWAASRQVVDNVGEIKRSTCNSCLEKHSSTRVARCPCRHKYCGECLQSLFEAALTDETLFPPRCCGQPIPVDDVRRFLTPKLVGEFRAKEVEFSTPDRTYCHQPGCSSFIPKEFIRHDVARCPRCRNKTCVMCKGSSHQGEDCGQDAATQSLLHVAAENGWQRCFSCRRVVELDIGCNHMTCRCGAEFCYVCGLKGKVCTCARWDEERLVARAEMMVDRDHLARQLDAQRRAQMVQREARYLVENHECIHNSWKYRSGVFSCEECYNVLPQYIYECRQCRIRACRRCRFHRLAR</sequence>
<dbReference type="Gene3D" id="3.30.40.10">
    <property type="entry name" value="Zinc/RING finger domain, C3HC4 (zinc finger)"/>
    <property type="match status" value="1"/>
</dbReference>
<dbReference type="Gene3D" id="1.20.120.1750">
    <property type="match status" value="1"/>
</dbReference>
<dbReference type="Pfam" id="PF01485">
    <property type="entry name" value="IBR"/>
    <property type="match status" value="1"/>
</dbReference>
<proteinExistence type="predicted"/>
<dbReference type="InterPro" id="IPR017907">
    <property type="entry name" value="Znf_RING_CS"/>
</dbReference>
<dbReference type="InterPro" id="IPR031127">
    <property type="entry name" value="E3_UB_ligase_RBR"/>
</dbReference>
<keyword evidence="12" id="KW-1185">Reference proteome</keyword>
<evidence type="ECO:0000256" key="6">
    <source>
        <dbReference type="ARBA" id="ARBA00022771"/>
    </source>
</evidence>
<evidence type="ECO:0000256" key="7">
    <source>
        <dbReference type="ARBA" id="ARBA00022786"/>
    </source>
</evidence>
<dbReference type="CDD" id="cd22584">
    <property type="entry name" value="Rcat_RBR_unk"/>
    <property type="match status" value="1"/>
</dbReference>
<dbReference type="EMBL" id="WIGO01000148">
    <property type="protein sequence ID" value="KAF6826810.1"/>
    <property type="molecule type" value="Genomic_DNA"/>
</dbReference>
<evidence type="ECO:0000313" key="12">
    <source>
        <dbReference type="Proteomes" id="UP000654918"/>
    </source>
</evidence>
<evidence type="ECO:0000256" key="5">
    <source>
        <dbReference type="ARBA" id="ARBA00022737"/>
    </source>
</evidence>
<evidence type="ECO:0000256" key="4">
    <source>
        <dbReference type="ARBA" id="ARBA00022723"/>
    </source>
</evidence>
<keyword evidence="8" id="KW-0862">Zinc</keyword>
<keyword evidence="3" id="KW-0808">Transferase</keyword>
<name>A0A8H6K8Q9_9PEZI</name>
<dbReference type="SUPFAM" id="SSF57850">
    <property type="entry name" value="RING/U-box"/>
    <property type="match status" value="2"/>
</dbReference>
<feature type="region of interest" description="Disordered" evidence="9">
    <location>
        <begin position="98"/>
        <end position="131"/>
    </location>
</feature>
<reference evidence="11" key="1">
    <citation type="journal article" date="2020" name="Phytopathology">
        <title>Genome Sequence Resources of Colletotrichum truncatum, C. plurivorum, C. musicola, and C. sojae: Four Species Pathogenic to Soybean (Glycine max).</title>
        <authorList>
            <person name="Rogerio F."/>
            <person name="Boufleur T.R."/>
            <person name="Ciampi-Guillardi M."/>
            <person name="Sukno S.A."/>
            <person name="Thon M.R."/>
            <person name="Massola Junior N.S."/>
            <person name="Baroncelli R."/>
        </authorList>
    </citation>
    <scope>NUCLEOTIDE SEQUENCE</scope>
    <source>
        <strain evidence="11">LFN00145</strain>
    </source>
</reference>
<dbReference type="PROSITE" id="PS51873">
    <property type="entry name" value="TRIAD"/>
    <property type="match status" value="1"/>
</dbReference>
<evidence type="ECO:0000256" key="8">
    <source>
        <dbReference type="ARBA" id="ARBA00022833"/>
    </source>
</evidence>
<evidence type="ECO:0000256" key="3">
    <source>
        <dbReference type="ARBA" id="ARBA00022679"/>
    </source>
</evidence>
<evidence type="ECO:0000313" key="11">
    <source>
        <dbReference type="EMBL" id="KAF6826810.1"/>
    </source>
</evidence>
<dbReference type="AlphaFoldDB" id="A0A8H6K8Q9"/>
<gene>
    <name evidence="11" type="ORF">CPLU01_09478</name>
</gene>
<evidence type="ECO:0000256" key="9">
    <source>
        <dbReference type="SAM" id="MobiDB-lite"/>
    </source>
</evidence>
<dbReference type="CDD" id="cd20335">
    <property type="entry name" value="BRcat_RBR"/>
    <property type="match status" value="1"/>
</dbReference>
<comment type="caution">
    <text evidence="11">The sequence shown here is derived from an EMBL/GenBank/DDBJ whole genome shotgun (WGS) entry which is preliminary data.</text>
</comment>
<keyword evidence="7" id="KW-0833">Ubl conjugation pathway</keyword>